<sequence>MLRVKIYHHTFGGHFVLNDTLTDQHMLSVLATQDPSGTILDGVNGNVPAAFCIFLGQRLYECKQIAKVNLGVSFTKEFTNRFGHIATLCIDDTKPWDFELEEFAVFPNHHVSQVERAA</sequence>
<protein>
    <submittedName>
        <fullName evidence="1">Uncharacterized protein</fullName>
    </submittedName>
</protein>
<comment type="caution">
    <text evidence="1">The sequence shown here is derived from an EMBL/GenBank/DDBJ whole genome shotgun (WGS) entry which is preliminary data.</text>
</comment>
<name>A0A0F6AEC7_9GAMM</name>
<dbReference type="RefSeq" id="WP_046355439.1">
    <property type="nucleotide sequence ID" value="NZ_AUXW01000138.1"/>
</dbReference>
<dbReference type="AlphaFoldDB" id="A0A0F6AEC7"/>
<dbReference type="PATRIC" id="fig|1129367.4.peg.1721"/>
<evidence type="ECO:0000313" key="1">
    <source>
        <dbReference type="EMBL" id="KKE84166.1"/>
    </source>
</evidence>
<proteinExistence type="predicted"/>
<reference evidence="1 2" key="1">
    <citation type="journal article" date="2015" name="BMC Genomics">
        <title>Genome mining reveals unlocked bioactive potential of marine Gram-negative bacteria.</title>
        <authorList>
            <person name="Machado H."/>
            <person name="Sonnenschein E.C."/>
            <person name="Melchiorsen J."/>
            <person name="Gram L."/>
        </authorList>
    </citation>
    <scope>NUCLEOTIDE SEQUENCE [LARGE SCALE GENOMIC DNA]</scope>
    <source>
        <strain evidence="1 2">S4054</strain>
    </source>
</reference>
<gene>
    <name evidence="1" type="ORF">N479_09715</name>
</gene>
<dbReference type="Proteomes" id="UP000033434">
    <property type="component" value="Unassembled WGS sequence"/>
</dbReference>
<dbReference type="EMBL" id="AUXW01000138">
    <property type="protein sequence ID" value="KKE84166.1"/>
    <property type="molecule type" value="Genomic_DNA"/>
</dbReference>
<organism evidence="1 2">
    <name type="scientific">Pseudoalteromonas luteoviolacea S4054</name>
    <dbReference type="NCBI Taxonomy" id="1129367"/>
    <lineage>
        <taxon>Bacteria</taxon>
        <taxon>Pseudomonadati</taxon>
        <taxon>Pseudomonadota</taxon>
        <taxon>Gammaproteobacteria</taxon>
        <taxon>Alteromonadales</taxon>
        <taxon>Pseudoalteromonadaceae</taxon>
        <taxon>Pseudoalteromonas</taxon>
    </lineage>
</organism>
<accession>A0A0F6AEC7</accession>
<evidence type="ECO:0000313" key="2">
    <source>
        <dbReference type="Proteomes" id="UP000033434"/>
    </source>
</evidence>